<dbReference type="Pfam" id="PF17862">
    <property type="entry name" value="AAA_lid_3"/>
    <property type="match status" value="1"/>
</dbReference>
<evidence type="ECO:0000313" key="2">
    <source>
        <dbReference type="Ensembl" id="ENSORLP00000003842.2"/>
    </source>
</evidence>
<feature type="domain" description="AAA+ ATPase" evidence="1">
    <location>
        <begin position="750"/>
        <end position="867"/>
    </location>
</feature>
<dbReference type="eggNOG" id="KOG0736">
    <property type="taxonomic scope" value="Eukaryota"/>
</dbReference>
<dbReference type="GO" id="GO:0016887">
    <property type="term" value="F:ATP hydrolysis activity"/>
    <property type="evidence" value="ECO:0000318"/>
    <property type="project" value="GO_Central"/>
</dbReference>
<evidence type="ECO:0000259" key="1">
    <source>
        <dbReference type="SMART" id="SM00382"/>
    </source>
</evidence>
<dbReference type="GeneTree" id="ENSGT00550000074953"/>
<dbReference type="InterPro" id="IPR003959">
    <property type="entry name" value="ATPase_AAA_core"/>
</dbReference>
<organism evidence="2 3">
    <name type="scientific">Oryzias latipes</name>
    <name type="common">Japanese rice fish</name>
    <name type="synonym">Japanese killifish</name>
    <dbReference type="NCBI Taxonomy" id="8090"/>
    <lineage>
        <taxon>Eukaryota</taxon>
        <taxon>Metazoa</taxon>
        <taxon>Chordata</taxon>
        <taxon>Craniata</taxon>
        <taxon>Vertebrata</taxon>
        <taxon>Euteleostomi</taxon>
        <taxon>Actinopterygii</taxon>
        <taxon>Neopterygii</taxon>
        <taxon>Teleostei</taxon>
        <taxon>Neoteleostei</taxon>
        <taxon>Acanthomorphata</taxon>
        <taxon>Ovalentaria</taxon>
        <taxon>Atherinomorphae</taxon>
        <taxon>Beloniformes</taxon>
        <taxon>Adrianichthyidae</taxon>
        <taxon>Oryziinae</taxon>
        <taxon>Oryzias</taxon>
    </lineage>
</organism>
<dbReference type="SUPFAM" id="SSF52540">
    <property type="entry name" value="P-loop containing nucleoside triphosphate hydrolases"/>
    <property type="match status" value="2"/>
</dbReference>
<dbReference type="FunFam" id="1.10.8.60:FF:000039">
    <property type="entry name" value="peroxisome biogenesis factor 6"/>
    <property type="match status" value="1"/>
</dbReference>
<gene>
    <name evidence="2" type="primary">pex6</name>
</gene>
<dbReference type="STRING" id="8090.ENSORLP00000003842"/>
<dbReference type="PANTHER" id="PTHR23077:SF9">
    <property type="entry name" value="PEROXISOMAL ATPASE PEX6"/>
    <property type="match status" value="1"/>
</dbReference>
<dbReference type="GO" id="GO:0016558">
    <property type="term" value="P:protein import into peroxisome matrix"/>
    <property type="evidence" value="ECO:0000318"/>
    <property type="project" value="GO_Central"/>
</dbReference>
<evidence type="ECO:0000313" key="3">
    <source>
        <dbReference type="Proteomes" id="UP000001038"/>
    </source>
</evidence>
<dbReference type="HOGENOM" id="CLU_000688_0_8_1"/>
<dbReference type="InterPro" id="IPR050168">
    <property type="entry name" value="AAA_ATPase_domain"/>
</dbReference>
<dbReference type="GO" id="GO:0043335">
    <property type="term" value="P:protein unfolding"/>
    <property type="evidence" value="ECO:0000318"/>
    <property type="project" value="GO_Central"/>
</dbReference>
<dbReference type="Pfam" id="PF00004">
    <property type="entry name" value="AAA"/>
    <property type="match status" value="3"/>
</dbReference>
<reference evidence="2" key="3">
    <citation type="submission" date="2025-09" db="UniProtKB">
        <authorList>
            <consortium name="Ensembl"/>
        </authorList>
    </citation>
    <scope>IDENTIFICATION</scope>
    <source>
        <strain evidence="2">Hd-rR</strain>
    </source>
</reference>
<dbReference type="InterPro" id="IPR027417">
    <property type="entry name" value="P-loop_NTPase"/>
</dbReference>
<dbReference type="InterPro" id="IPR003960">
    <property type="entry name" value="ATPase_AAA_CS"/>
</dbReference>
<dbReference type="PANTHER" id="PTHR23077">
    <property type="entry name" value="AAA-FAMILY ATPASE"/>
    <property type="match status" value="1"/>
</dbReference>
<name>H2LD44_ORYLA</name>
<dbReference type="InParanoid" id="H2LD44"/>
<dbReference type="Gene3D" id="1.10.8.60">
    <property type="match status" value="2"/>
</dbReference>
<dbReference type="Ensembl" id="ENSORLT00000003843.2">
    <property type="protein sequence ID" value="ENSORLP00000003842.2"/>
    <property type="gene ID" value="ENSORLG00000003080.2"/>
</dbReference>
<dbReference type="SMART" id="SM00382">
    <property type="entry name" value="AAA"/>
    <property type="match status" value="1"/>
</dbReference>
<dbReference type="GO" id="GO:0005524">
    <property type="term" value="F:ATP binding"/>
    <property type="evidence" value="ECO:0007669"/>
    <property type="project" value="InterPro"/>
</dbReference>
<reference evidence="2 3" key="1">
    <citation type="journal article" date="2007" name="Nature">
        <title>The medaka draft genome and insights into vertebrate genome evolution.</title>
        <authorList>
            <person name="Kasahara M."/>
            <person name="Naruse K."/>
            <person name="Sasaki S."/>
            <person name="Nakatani Y."/>
            <person name="Qu W."/>
            <person name="Ahsan B."/>
            <person name="Yamada T."/>
            <person name="Nagayasu Y."/>
            <person name="Doi K."/>
            <person name="Kasai Y."/>
            <person name="Jindo T."/>
            <person name="Kobayashi D."/>
            <person name="Shimada A."/>
            <person name="Toyoda A."/>
            <person name="Kuroki Y."/>
            <person name="Fujiyama A."/>
            <person name="Sasaki T."/>
            <person name="Shimizu A."/>
            <person name="Asakawa S."/>
            <person name="Shimizu N."/>
            <person name="Hashimoto S."/>
            <person name="Yang J."/>
            <person name="Lee Y."/>
            <person name="Matsushima K."/>
            <person name="Sugano S."/>
            <person name="Sakaizumi M."/>
            <person name="Narita T."/>
            <person name="Ohishi K."/>
            <person name="Haga S."/>
            <person name="Ohta F."/>
            <person name="Nomoto H."/>
            <person name="Nogata K."/>
            <person name="Morishita T."/>
            <person name="Endo T."/>
            <person name="Shin-I T."/>
            <person name="Takeda H."/>
            <person name="Morishita S."/>
            <person name="Kohara Y."/>
        </authorList>
    </citation>
    <scope>NUCLEOTIDE SEQUENCE [LARGE SCALE GENOMIC DNA]</scope>
    <source>
        <strain evidence="2 3">Hd-rR</strain>
    </source>
</reference>
<accession>H2LD44</accession>
<reference evidence="2" key="2">
    <citation type="submission" date="2025-08" db="UniProtKB">
        <authorList>
            <consortium name="Ensembl"/>
        </authorList>
    </citation>
    <scope>IDENTIFICATION</scope>
    <source>
        <strain evidence="2">Hd-rR</strain>
    </source>
</reference>
<keyword evidence="3" id="KW-1185">Reference proteome</keyword>
<dbReference type="PROSITE" id="PS00674">
    <property type="entry name" value="AAA"/>
    <property type="match status" value="1"/>
</dbReference>
<dbReference type="FunFam" id="3.40.50.300:FF:003669">
    <property type="entry name" value="Peroxisomal biogenesis factor 6"/>
    <property type="match status" value="1"/>
</dbReference>
<dbReference type="Proteomes" id="UP000001038">
    <property type="component" value="Chromosome 1"/>
</dbReference>
<dbReference type="Gene3D" id="3.40.50.300">
    <property type="entry name" value="P-loop containing nucleotide triphosphate hydrolases"/>
    <property type="match status" value="3"/>
</dbReference>
<dbReference type="InterPro" id="IPR003593">
    <property type="entry name" value="AAA+_ATPase"/>
</dbReference>
<dbReference type="Bgee" id="ENSORLG00000003080">
    <property type="expression patterns" value="Expressed in blastula and 13 other cell types or tissues"/>
</dbReference>
<proteinExistence type="predicted"/>
<dbReference type="FunCoup" id="H2LD44">
    <property type="interactions" value="1169"/>
</dbReference>
<dbReference type="AlphaFoldDB" id="H2LD44"/>
<dbReference type="InterPro" id="IPR041569">
    <property type="entry name" value="AAA_lid_3"/>
</dbReference>
<protein>
    <submittedName>
        <fullName evidence="2">Peroxisomal biogenesis factor 6</fullName>
    </submittedName>
</protein>
<dbReference type="GO" id="GO:0005778">
    <property type="term" value="C:peroxisomal membrane"/>
    <property type="evidence" value="ECO:0000318"/>
    <property type="project" value="GO_Central"/>
</dbReference>
<sequence>MALEVKLCCLEEFPSHLSPLEALLLPTHLESVFQNATDPPTVLFMAQQPQLRGRTGILLRVHATTEEEVSGCGGASLPAGSGEPVLRLFTSRFFLRHHRLKGTGFIRPMEPVSLDRVVLGARSKQSLCWAGAKQFSAGLTELCQRGEWLLSRQGDPLLLPQHPLLGEDPVQLMMELLVLDCSPVTQGRITASTALVLTDFWDPVDPPVDPGPCGPLGLCVSDFARYADSLGGGRSLLDSREVLSSGLSDALRAMECRLDVRVVDTRRRWWGADVDGCVFLSKHLLLRLGLFNHQWVKLGRPDGEDGGTDACRDRVVSVVVVDLSLCPELQPHGDAAFISATLWFNMTDGEEVPVNGCRLTMKRWSPSPAEPDLRRSDSSCRSASLPIAGELHIQPVVCPSYKNLSCCDELLAEHFSTPRVVAEGDILSVPTENHPDLLENSLEGIHRSPALFFRVQKVKPLLNGGGGGGGGGGAYLADRTHTSLFMVCSFSFLQLISTGTTQNRGHAQQHHPASSAAQVDCVTLCADTPAASEAKLTSAFHRAEVLQPCLLLLRNLQLLVRPRGAEEDGRVQAALCQLLDSAPTRVAVVATVSRARDLSGGVMAAFVHRVELESLTEEQRHAMLISLSRHLHLGRDVSLERLSKLTAGFVLGDLNALVVEAGRAACRRLRQSCASRQQEDLCSSGVTVQNQDFTFALDVLQDAQSKSVGAPKIPNVHWEDIGGLQLVKKEILDTVQLPLQHPELLSLGLNRTGVLLYGPPGTGKTLLAKAVATECSLTFLSSSTSRSAAPCVVFFDELDSLAPRRGRSGDSGGVMDRVVSQLLAELDALNSSVGVFVIGATNRPDLLDQSLLRPGRFDKLIYVGINEDRASQLQVLQAILRKFRLDPAVNLQEVVDRCPAQMTGADLYALCSDAMTAAIKRKISLIEAGLDSEESPVLLSPDDFSSALENFKPSVSEQELTRYQNIQKKLTAK</sequence>
<dbReference type="GO" id="GO:0005829">
    <property type="term" value="C:cytosol"/>
    <property type="evidence" value="ECO:0000318"/>
    <property type="project" value="GO_Central"/>
</dbReference>